<dbReference type="NCBIfam" id="TIGR00711">
    <property type="entry name" value="efflux_EmrB"/>
    <property type="match status" value="1"/>
</dbReference>
<dbReference type="PANTHER" id="PTHR42718:SF9">
    <property type="entry name" value="MAJOR FACILITATOR SUPERFAMILY MULTIDRUG TRANSPORTER MFSC"/>
    <property type="match status" value="1"/>
</dbReference>
<feature type="transmembrane region" description="Helical" evidence="8">
    <location>
        <begin position="417"/>
        <end position="435"/>
    </location>
</feature>
<dbReference type="RefSeq" id="WP_380637438.1">
    <property type="nucleotide sequence ID" value="NZ_JBHSQO010000017.1"/>
</dbReference>
<dbReference type="InterPro" id="IPR004638">
    <property type="entry name" value="EmrB-like"/>
</dbReference>
<dbReference type="Pfam" id="PF07690">
    <property type="entry name" value="MFS_1"/>
    <property type="match status" value="1"/>
</dbReference>
<feature type="transmembrane region" description="Helical" evidence="8">
    <location>
        <begin position="151"/>
        <end position="173"/>
    </location>
</feature>
<evidence type="ECO:0000256" key="4">
    <source>
        <dbReference type="ARBA" id="ARBA00022475"/>
    </source>
</evidence>
<dbReference type="SUPFAM" id="SSF103473">
    <property type="entry name" value="MFS general substrate transporter"/>
    <property type="match status" value="1"/>
</dbReference>
<feature type="transmembrane region" description="Helical" evidence="8">
    <location>
        <begin position="61"/>
        <end position="81"/>
    </location>
</feature>
<gene>
    <name evidence="10" type="ORF">ACFP3R_18320</name>
</gene>
<dbReference type="PANTHER" id="PTHR42718">
    <property type="entry name" value="MAJOR FACILITATOR SUPERFAMILY MULTIDRUG TRANSPORTER MFSC"/>
    <property type="match status" value="1"/>
</dbReference>
<evidence type="ECO:0000256" key="3">
    <source>
        <dbReference type="ARBA" id="ARBA00022448"/>
    </source>
</evidence>
<keyword evidence="6 8" id="KW-1133">Transmembrane helix</keyword>
<keyword evidence="5 8" id="KW-0812">Transmembrane</keyword>
<evidence type="ECO:0000256" key="8">
    <source>
        <dbReference type="SAM" id="Phobius"/>
    </source>
</evidence>
<comment type="similarity">
    <text evidence="2">Belongs to the major facilitator superfamily. EmrB family.</text>
</comment>
<evidence type="ECO:0000256" key="7">
    <source>
        <dbReference type="ARBA" id="ARBA00023136"/>
    </source>
</evidence>
<feature type="transmembrane region" description="Helical" evidence="8">
    <location>
        <begin position="455"/>
        <end position="473"/>
    </location>
</feature>
<dbReference type="Gene3D" id="1.20.1720.10">
    <property type="entry name" value="Multidrug resistance protein D"/>
    <property type="match status" value="1"/>
</dbReference>
<evidence type="ECO:0000259" key="9">
    <source>
        <dbReference type="PROSITE" id="PS50850"/>
    </source>
</evidence>
<dbReference type="Proteomes" id="UP001596220">
    <property type="component" value="Unassembled WGS sequence"/>
</dbReference>
<keyword evidence="11" id="KW-1185">Reference proteome</keyword>
<keyword evidence="7 8" id="KW-0472">Membrane</keyword>
<feature type="transmembrane region" description="Helical" evidence="8">
    <location>
        <begin position="119"/>
        <end position="139"/>
    </location>
</feature>
<feature type="transmembrane region" description="Helical" evidence="8">
    <location>
        <begin position="23"/>
        <end position="49"/>
    </location>
</feature>
<keyword evidence="4" id="KW-1003">Cell membrane</keyword>
<feature type="transmembrane region" description="Helical" evidence="8">
    <location>
        <begin position="317"/>
        <end position="338"/>
    </location>
</feature>
<dbReference type="Gene3D" id="1.20.1250.20">
    <property type="entry name" value="MFS general substrate transporter like domains"/>
    <property type="match status" value="1"/>
</dbReference>
<evidence type="ECO:0000313" key="10">
    <source>
        <dbReference type="EMBL" id="MFC6091235.1"/>
    </source>
</evidence>
<feature type="transmembrane region" description="Helical" evidence="8">
    <location>
        <begin position="370"/>
        <end position="396"/>
    </location>
</feature>
<reference evidence="11" key="1">
    <citation type="journal article" date="2019" name="Int. J. Syst. Evol. Microbiol.">
        <title>The Global Catalogue of Microorganisms (GCM) 10K type strain sequencing project: providing services to taxonomists for standard genome sequencing and annotation.</title>
        <authorList>
            <consortium name="The Broad Institute Genomics Platform"/>
            <consortium name="The Broad Institute Genome Sequencing Center for Infectious Disease"/>
            <person name="Wu L."/>
            <person name="Ma J."/>
        </authorList>
    </citation>
    <scope>NUCLEOTIDE SEQUENCE [LARGE SCALE GENOMIC DNA]</scope>
    <source>
        <strain evidence="11">CGMCC 4.7246</strain>
    </source>
</reference>
<name>A0ABW1P826_9PSEU</name>
<dbReference type="EMBL" id="JBHSQO010000017">
    <property type="protein sequence ID" value="MFC6091235.1"/>
    <property type="molecule type" value="Genomic_DNA"/>
</dbReference>
<proteinExistence type="inferred from homology"/>
<sequence>MTSTDVPDVATSPHALSRADRTVIGVLLVATFVVILNETIMGVALPVLLTELDVTASVGQWLTAGFLLTMSVVIPVTGYLIQRVGTRVLFGVAMGLFSTGTLIAALAPGFPVLLGARVVQAFGTAIMLPLLMTTVMTLVPPARRGALMGNISIVISVAPAIGPTVSGVVLDLFGWRAMFWAVLPISLAAMVLGLRMVTDVGESSRAPLDVPSVVLSVFGFGGLVYGLSSIGHSGGAANTTLWLSLVVGVAGITAFVLRQVSLQRRERALLDLRTFAFRMFTLASALMMVMMGLLLGVATILPIYIQNVLGLDPLATGLLLLPGGLLMGLLSPVVGRLYDRVGPRVLLIVGTTATSASLWFATGFDAATPGALVLVFHLVLSLGLAFSFTPLFSAGLGALPSRLYSHGSAVFSTTQQLAAAAGVALLVSVMSGRAADLLAAGESAVGADMGGLHSALLLAAVFSLTAVAGSFAVRGGRAESPGVVGH</sequence>
<dbReference type="InterPro" id="IPR020846">
    <property type="entry name" value="MFS_dom"/>
</dbReference>
<feature type="transmembrane region" description="Helical" evidence="8">
    <location>
        <begin position="210"/>
        <end position="228"/>
    </location>
</feature>
<evidence type="ECO:0000256" key="5">
    <source>
        <dbReference type="ARBA" id="ARBA00022692"/>
    </source>
</evidence>
<evidence type="ECO:0000256" key="6">
    <source>
        <dbReference type="ARBA" id="ARBA00022989"/>
    </source>
</evidence>
<accession>A0ABW1P826</accession>
<dbReference type="InterPro" id="IPR011701">
    <property type="entry name" value="MFS"/>
</dbReference>
<feature type="transmembrane region" description="Helical" evidence="8">
    <location>
        <begin position="88"/>
        <end position="107"/>
    </location>
</feature>
<comment type="subcellular location">
    <subcellularLocation>
        <location evidence="1">Cell membrane</location>
        <topology evidence="1">Multi-pass membrane protein</topology>
    </subcellularLocation>
</comment>
<dbReference type="InterPro" id="IPR036259">
    <property type="entry name" value="MFS_trans_sf"/>
</dbReference>
<feature type="transmembrane region" description="Helical" evidence="8">
    <location>
        <begin position="240"/>
        <end position="258"/>
    </location>
</feature>
<dbReference type="PROSITE" id="PS50850">
    <property type="entry name" value="MFS"/>
    <property type="match status" value="1"/>
</dbReference>
<comment type="caution">
    <text evidence="10">The sequence shown here is derived from an EMBL/GenBank/DDBJ whole genome shotgun (WGS) entry which is preliminary data.</text>
</comment>
<feature type="transmembrane region" description="Helical" evidence="8">
    <location>
        <begin position="179"/>
        <end position="198"/>
    </location>
</feature>
<dbReference type="PRINTS" id="PR01036">
    <property type="entry name" value="TCRTETB"/>
</dbReference>
<evidence type="ECO:0000256" key="2">
    <source>
        <dbReference type="ARBA" id="ARBA00008537"/>
    </source>
</evidence>
<keyword evidence="3" id="KW-0813">Transport</keyword>
<feature type="transmembrane region" description="Helical" evidence="8">
    <location>
        <begin position="279"/>
        <end position="305"/>
    </location>
</feature>
<evidence type="ECO:0000313" key="11">
    <source>
        <dbReference type="Proteomes" id="UP001596220"/>
    </source>
</evidence>
<protein>
    <submittedName>
        <fullName evidence="10">DHA2 family efflux MFS transporter permease subunit</fullName>
    </submittedName>
</protein>
<feature type="domain" description="Major facilitator superfamily (MFS) profile" evidence="9">
    <location>
        <begin position="23"/>
        <end position="477"/>
    </location>
</feature>
<evidence type="ECO:0000256" key="1">
    <source>
        <dbReference type="ARBA" id="ARBA00004651"/>
    </source>
</evidence>
<organism evidence="10 11">
    <name type="scientific">Saccharothrix lopnurensis</name>
    <dbReference type="NCBI Taxonomy" id="1670621"/>
    <lineage>
        <taxon>Bacteria</taxon>
        <taxon>Bacillati</taxon>
        <taxon>Actinomycetota</taxon>
        <taxon>Actinomycetes</taxon>
        <taxon>Pseudonocardiales</taxon>
        <taxon>Pseudonocardiaceae</taxon>
        <taxon>Saccharothrix</taxon>
    </lineage>
</organism>
<feature type="transmembrane region" description="Helical" evidence="8">
    <location>
        <begin position="345"/>
        <end position="364"/>
    </location>
</feature>